<keyword evidence="13" id="KW-1185">Reference proteome</keyword>
<dbReference type="PANTHER" id="PTHR34142:SF1">
    <property type="entry name" value="GLYCOSIDE HYDROLASE FAMILY 5 DOMAIN-CONTAINING PROTEIN"/>
    <property type="match status" value="1"/>
</dbReference>
<evidence type="ECO:0000313" key="12">
    <source>
        <dbReference type="EnsemblFungi" id="EJT70202"/>
    </source>
</evidence>
<dbReference type="Pfam" id="PF00734">
    <property type="entry name" value="CBM_1"/>
    <property type="match status" value="1"/>
</dbReference>
<dbReference type="EC" id="3.2.1.4" evidence="3"/>
<dbReference type="PROSITE" id="PS00562">
    <property type="entry name" value="CBM1_1"/>
    <property type="match status" value="1"/>
</dbReference>
<organism evidence="11">
    <name type="scientific">Gaeumannomyces tritici (strain R3-111a-1)</name>
    <name type="common">Wheat and barley take-all root rot fungus</name>
    <name type="synonym">Gaeumannomyces graminis var. tritici</name>
    <dbReference type="NCBI Taxonomy" id="644352"/>
    <lineage>
        <taxon>Eukaryota</taxon>
        <taxon>Fungi</taxon>
        <taxon>Dikarya</taxon>
        <taxon>Ascomycota</taxon>
        <taxon>Pezizomycotina</taxon>
        <taxon>Sordariomycetes</taxon>
        <taxon>Sordariomycetidae</taxon>
        <taxon>Magnaporthales</taxon>
        <taxon>Magnaporthaceae</taxon>
        <taxon>Gaeumannomyces</taxon>
    </lineage>
</organism>
<evidence type="ECO:0000313" key="13">
    <source>
        <dbReference type="Proteomes" id="UP000006039"/>
    </source>
</evidence>
<evidence type="ECO:0000256" key="2">
    <source>
        <dbReference type="ARBA" id="ARBA00005641"/>
    </source>
</evidence>
<gene>
    <name evidence="12" type="primary">20352833</name>
    <name evidence="11" type="ORF">GGTG_12375</name>
</gene>
<dbReference type="GO" id="GO:0009251">
    <property type="term" value="P:glucan catabolic process"/>
    <property type="evidence" value="ECO:0007669"/>
    <property type="project" value="UniProtKB-ARBA"/>
</dbReference>
<dbReference type="Proteomes" id="UP000006039">
    <property type="component" value="Unassembled WGS sequence"/>
</dbReference>
<dbReference type="eggNOG" id="ENOG502QXN4">
    <property type="taxonomic scope" value="Eukaryota"/>
</dbReference>
<evidence type="ECO:0000256" key="8">
    <source>
        <dbReference type="SAM" id="MobiDB-lite"/>
    </source>
</evidence>
<reference evidence="11" key="3">
    <citation type="submission" date="2010-09" db="EMBL/GenBank/DDBJ databases">
        <title>Annotation of Gaeumannomyces graminis var. tritici R3-111a-1.</title>
        <authorList>
            <consortium name="The Broad Institute Genome Sequencing Platform"/>
            <person name="Ma L.-J."/>
            <person name="Dead R."/>
            <person name="Young S.K."/>
            <person name="Zeng Q."/>
            <person name="Gargeya S."/>
            <person name="Fitzgerald M."/>
            <person name="Haas B."/>
            <person name="Abouelleil A."/>
            <person name="Alvarado L."/>
            <person name="Arachchi H.M."/>
            <person name="Berlin A."/>
            <person name="Brown A."/>
            <person name="Chapman S.B."/>
            <person name="Chen Z."/>
            <person name="Dunbar C."/>
            <person name="Freedman E."/>
            <person name="Gearin G."/>
            <person name="Gellesch M."/>
            <person name="Goldberg J."/>
            <person name="Griggs A."/>
            <person name="Gujja S."/>
            <person name="Heiman D."/>
            <person name="Howarth C."/>
            <person name="Larson L."/>
            <person name="Lui A."/>
            <person name="MacDonald P.J.P."/>
            <person name="Mehta T."/>
            <person name="Montmayeur A."/>
            <person name="Murphy C."/>
            <person name="Neiman D."/>
            <person name="Pearson M."/>
            <person name="Priest M."/>
            <person name="Roberts A."/>
            <person name="Saif S."/>
            <person name="Shea T."/>
            <person name="Shenoy N."/>
            <person name="Sisk P."/>
            <person name="Stolte C."/>
            <person name="Sykes S."/>
            <person name="Yandava C."/>
            <person name="Wortman J."/>
            <person name="Nusbaum C."/>
            <person name="Birren B."/>
        </authorList>
    </citation>
    <scope>NUCLEOTIDE SEQUENCE</scope>
    <source>
        <strain evidence="11">R3-111a-1</strain>
    </source>
</reference>
<comment type="catalytic activity">
    <reaction evidence="1">
        <text>Endohydrolysis of (1-&gt;4)-beta-D-glucosidic linkages in cellulose, lichenin and cereal beta-D-glucans.</text>
        <dbReference type="EC" id="3.2.1.4"/>
    </reaction>
</comment>
<dbReference type="GO" id="GO:0030248">
    <property type="term" value="F:cellulose binding"/>
    <property type="evidence" value="ECO:0007669"/>
    <property type="project" value="InterPro"/>
</dbReference>
<evidence type="ECO:0000256" key="7">
    <source>
        <dbReference type="RuleBase" id="RU361153"/>
    </source>
</evidence>
<dbReference type="InterPro" id="IPR001547">
    <property type="entry name" value="Glyco_hydro_5"/>
</dbReference>
<dbReference type="PROSITE" id="PS51164">
    <property type="entry name" value="CBM1_2"/>
    <property type="match status" value="1"/>
</dbReference>
<keyword evidence="4 9" id="KW-0732">Signal</keyword>
<dbReference type="InterPro" id="IPR017853">
    <property type="entry name" value="GH"/>
</dbReference>
<proteinExistence type="inferred from homology"/>
<name>J3PFV0_GAET3</name>
<dbReference type="STRING" id="644352.J3PFV0"/>
<sequence length="382" mass="41486">MRSSLLLGALAGAVAAQQAAWQQCGGTGYSGAKTCVSGYTCVVVNEWYHQCQPGSSNPGNPGGGDPGTPNPGNPGGGNGKFTFFGTNQAGAEFGDKIFPGRWGTEYIFPDTSTIDSLISQGYNTFRICFSMERLVETKMTNAFHPAYLRNLTAVVNHVTSKGSYAVLDPHNYGRYYGNIITDTSAFRTFWVNLAGQFKSNSKVIFDTNNEYNTMSQDLVLQLNQAAINGIRASGATSQYIFIEGNQWSGAHSWVATNDNMKALTDPNNKIVYEMHQYLDSDSSGTSEACVSGQIGAQRLEGATAWLRANKKVGVIGEYAGGANDNCRTAVKGMLDHMKANSDVWMGALWWAAGPWWGTYMYNLEPPSGTGYQYYNSLLKTYI</sequence>
<dbReference type="InterPro" id="IPR000254">
    <property type="entry name" value="CBD"/>
</dbReference>
<dbReference type="EnsemblFungi" id="EJT70202">
    <property type="protein sequence ID" value="EJT70202"/>
    <property type="gene ID" value="GGTG_12375"/>
</dbReference>
<dbReference type="GeneID" id="20352833"/>
<reference evidence="11" key="2">
    <citation type="submission" date="2010-07" db="EMBL/GenBank/DDBJ databases">
        <authorList>
            <consortium name="The Broad Institute Genome Sequencing Platform"/>
            <consortium name="Broad Institute Genome Sequencing Center for Infectious Disease"/>
            <person name="Ma L.-J."/>
            <person name="Dead R."/>
            <person name="Young S."/>
            <person name="Zeng Q."/>
            <person name="Koehrsen M."/>
            <person name="Alvarado L."/>
            <person name="Berlin A."/>
            <person name="Chapman S.B."/>
            <person name="Chen Z."/>
            <person name="Freedman E."/>
            <person name="Gellesch M."/>
            <person name="Goldberg J."/>
            <person name="Griggs A."/>
            <person name="Gujja S."/>
            <person name="Heilman E.R."/>
            <person name="Heiman D."/>
            <person name="Hepburn T."/>
            <person name="Howarth C."/>
            <person name="Jen D."/>
            <person name="Larson L."/>
            <person name="Mehta T."/>
            <person name="Neiman D."/>
            <person name="Pearson M."/>
            <person name="Roberts A."/>
            <person name="Saif S."/>
            <person name="Shea T."/>
            <person name="Shenoy N."/>
            <person name="Sisk P."/>
            <person name="Stolte C."/>
            <person name="Sykes S."/>
            <person name="Walk T."/>
            <person name="White J."/>
            <person name="Yandava C."/>
            <person name="Haas B."/>
            <person name="Nusbaum C."/>
            <person name="Birren B."/>
        </authorList>
    </citation>
    <scope>NUCLEOTIDE SEQUENCE</scope>
    <source>
        <strain evidence="11">R3-111a-1</strain>
    </source>
</reference>
<reference evidence="13" key="1">
    <citation type="submission" date="2010-07" db="EMBL/GenBank/DDBJ databases">
        <title>The genome sequence of Gaeumannomyces graminis var. tritici strain R3-111a-1.</title>
        <authorList>
            <consortium name="The Broad Institute Genome Sequencing Platform"/>
            <person name="Ma L.-J."/>
            <person name="Dead R."/>
            <person name="Young S."/>
            <person name="Zeng Q."/>
            <person name="Koehrsen M."/>
            <person name="Alvarado L."/>
            <person name="Berlin A."/>
            <person name="Chapman S.B."/>
            <person name="Chen Z."/>
            <person name="Freedman E."/>
            <person name="Gellesch M."/>
            <person name="Goldberg J."/>
            <person name="Griggs A."/>
            <person name="Gujja S."/>
            <person name="Heilman E.R."/>
            <person name="Heiman D."/>
            <person name="Hepburn T."/>
            <person name="Howarth C."/>
            <person name="Jen D."/>
            <person name="Larson L."/>
            <person name="Mehta T."/>
            <person name="Neiman D."/>
            <person name="Pearson M."/>
            <person name="Roberts A."/>
            <person name="Saif S."/>
            <person name="Shea T."/>
            <person name="Shenoy N."/>
            <person name="Sisk P."/>
            <person name="Stolte C."/>
            <person name="Sykes S."/>
            <person name="Walk T."/>
            <person name="White J."/>
            <person name="Yandava C."/>
            <person name="Haas B."/>
            <person name="Nusbaum C."/>
            <person name="Birren B."/>
        </authorList>
    </citation>
    <scope>NUCLEOTIDE SEQUENCE [LARGE SCALE GENOMIC DNA]</scope>
    <source>
        <strain evidence="13">R3-111a-1</strain>
    </source>
</reference>
<evidence type="ECO:0000256" key="4">
    <source>
        <dbReference type="ARBA" id="ARBA00022729"/>
    </source>
</evidence>
<dbReference type="AlphaFoldDB" id="J3PFV0"/>
<evidence type="ECO:0000256" key="5">
    <source>
        <dbReference type="ARBA" id="ARBA00022801"/>
    </source>
</evidence>
<feature type="signal peptide" evidence="9">
    <location>
        <begin position="1"/>
        <end position="16"/>
    </location>
</feature>
<keyword evidence="6 7" id="KW-0326">Glycosidase</keyword>
<reference evidence="12" key="5">
    <citation type="submission" date="2018-04" db="UniProtKB">
        <authorList>
            <consortium name="EnsemblFungi"/>
        </authorList>
    </citation>
    <scope>IDENTIFICATION</scope>
    <source>
        <strain evidence="12">R3-111a-1</strain>
    </source>
</reference>
<dbReference type="FunFam" id="3.20.20.80:FF:000078">
    <property type="entry name" value="Endo-beta-1,4-glucanase B"/>
    <property type="match status" value="1"/>
</dbReference>
<dbReference type="SMART" id="SM00236">
    <property type="entry name" value="fCBD"/>
    <property type="match status" value="1"/>
</dbReference>
<dbReference type="SUPFAM" id="SSF51445">
    <property type="entry name" value="(Trans)glycosidases"/>
    <property type="match status" value="1"/>
</dbReference>
<keyword evidence="5 7" id="KW-0378">Hydrolase</keyword>
<feature type="chain" id="PRO_5015095311" description="cellulase" evidence="9">
    <location>
        <begin position="17"/>
        <end position="382"/>
    </location>
</feature>
<dbReference type="InterPro" id="IPR035971">
    <property type="entry name" value="CBD_sf"/>
</dbReference>
<dbReference type="OrthoDB" id="5823761at2759"/>
<evidence type="ECO:0000256" key="9">
    <source>
        <dbReference type="SAM" id="SignalP"/>
    </source>
</evidence>
<dbReference type="EMBL" id="GL385402">
    <property type="protein sequence ID" value="EJT70202.1"/>
    <property type="molecule type" value="Genomic_DNA"/>
</dbReference>
<dbReference type="VEuPathDB" id="FungiDB:GGTG_12375"/>
<dbReference type="RefSeq" id="XP_009228536.1">
    <property type="nucleotide sequence ID" value="XM_009230272.1"/>
</dbReference>
<dbReference type="Pfam" id="PF00150">
    <property type="entry name" value="Cellulase"/>
    <property type="match status" value="1"/>
</dbReference>
<feature type="domain" description="CBM1" evidence="10">
    <location>
        <begin position="16"/>
        <end position="52"/>
    </location>
</feature>
<dbReference type="HOGENOM" id="CLU_029718_0_1_1"/>
<evidence type="ECO:0000256" key="6">
    <source>
        <dbReference type="ARBA" id="ARBA00023295"/>
    </source>
</evidence>
<protein>
    <recommendedName>
        <fullName evidence="3">cellulase</fullName>
        <ecNumber evidence="3">3.2.1.4</ecNumber>
    </recommendedName>
</protein>
<reference evidence="12" key="4">
    <citation type="journal article" date="2015" name="G3 (Bethesda)">
        <title>Genome sequences of three phytopathogenic species of the Magnaporthaceae family of fungi.</title>
        <authorList>
            <person name="Okagaki L.H."/>
            <person name="Nunes C.C."/>
            <person name="Sailsbery J."/>
            <person name="Clay B."/>
            <person name="Brown D."/>
            <person name="John T."/>
            <person name="Oh Y."/>
            <person name="Young N."/>
            <person name="Fitzgerald M."/>
            <person name="Haas B.J."/>
            <person name="Zeng Q."/>
            <person name="Young S."/>
            <person name="Adiconis X."/>
            <person name="Fan L."/>
            <person name="Levin J.Z."/>
            <person name="Mitchell T.K."/>
            <person name="Okubara P.A."/>
            <person name="Farman M.L."/>
            <person name="Kohn L.M."/>
            <person name="Birren B."/>
            <person name="Ma L.-J."/>
            <person name="Dean R.A."/>
        </authorList>
    </citation>
    <scope>NUCLEOTIDE SEQUENCE</scope>
    <source>
        <strain evidence="12">R3-111a-1</strain>
    </source>
</reference>
<dbReference type="GO" id="GO:0005576">
    <property type="term" value="C:extracellular region"/>
    <property type="evidence" value="ECO:0007669"/>
    <property type="project" value="InterPro"/>
</dbReference>
<evidence type="ECO:0000313" key="11">
    <source>
        <dbReference type="EMBL" id="EJT70202.1"/>
    </source>
</evidence>
<feature type="region of interest" description="Disordered" evidence="8">
    <location>
        <begin position="54"/>
        <end position="81"/>
    </location>
</feature>
<evidence type="ECO:0000256" key="1">
    <source>
        <dbReference type="ARBA" id="ARBA00000966"/>
    </source>
</evidence>
<dbReference type="Gene3D" id="3.20.20.80">
    <property type="entry name" value="Glycosidases"/>
    <property type="match status" value="1"/>
</dbReference>
<evidence type="ECO:0000259" key="10">
    <source>
        <dbReference type="PROSITE" id="PS51164"/>
    </source>
</evidence>
<dbReference type="GO" id="GO:0008810">
    <property type="term" value="F:cellulase activity"/>
    <property type="evidence" value="ECO:0007669"/>
    <property type="project" value="UniProtKB-EC"/>
</dbReference>
<comment type="similarity">
    <text evidence="2 7">Belongs to the glycosyl hydrolase 5 (cellulase A) family.</text>
</comment>
<dbReference type="PANTHER" id="PTHR34142">
    <property type="entry name" value="ENDO-BETA-1,4-GLUCANASE A"/>
    <property type="match status" value="1"/>
</dbReference>
<accession>J3PFV0</accession>
<evidence type="ECO:0000256" key="3">
    <source>
        <dbReference type="ARBA" id="ARBA00012601"/>
    </source>
</evidence>
<dbReference type="SUPFAM" id="SSF57180">
    <property type="entry name" value="Cellulose-binding domain"/>
    <property type="match status" value="1"/>
</dbReference>